<name>A0ABD3KYG7_EUCGL</name>
<dbReference type="AlphaFoldDB" id="A0ABD3KYG7"/>
<sequence>MNDSPVSSCAQSSPWPESSNQVNQAPMKKTLFYNFLPSKAVEDAERARNIPHRVTWQLIEIRDEHPLPRSKSHDHPTLIKVVDEEDVFTRKLHILHHAAFDYMFRHWFMSDVENILTGHKHYVMVRDDTGCDDGGSSSSGRNRVNEPLWYNGPSVFVKKCDHCDEYYLNCRDLYRSRRIGIGDSIELQWDVTYRYLHLKVVHKSK</sequence>
<comment type="caution">
    <text evidence="2">The sequence shown here is derived from an EMBL/GenBank/DDBJ whole genome shotgun (WGS) entry which is preliminary data.</text>
</comment>
<dbReference type="EMBL" id="JBJKBG010000004">
    <property type="protein sequence ID" value="KAL3742627.1"/>
    <property type="molecule type" value="Genomic_DNA"/>
</dbReference>
<reference evidence="2 3" key="1">
    <citation type="submission" date="2024-11" db="EMBL/GenBank/DDBJ databases">
        <title>Chromosome-level genome assembly of Eucalyptus globulus Labill. provides insights into its genome evolution.</title>
        <authorList>
            <person name="Li X."/>
        </authorList>
    </citation>
    <scope>NUCLEOTIDE SEQUENCE [LARGE SCALE GENOMIC DNA]</scope>
    <source>
        <strain evidence="2">CL2024</strain>
        <tissue evidence="2">Fresh tender leaves</tissue>
    </source>
</reference>
<keyword evidence="3" id="KW-1185">Reference proteome</keyword>
<organism evidence="2 3">
    <name type="scientific">Eucalyptus globulus</name>
    <name type="common">Tasmanian blue gum</name>
    <dbReference type="NCBI Taxonomy" id="34317"/>
    <lineage>
        <taxon>Eukaryota</taxon>
        <taxon>Viridiplantae</taxon>
        <taxon>Streptophyta</taxon>
        <taxon>Embryophyta</taxon>
        <taxon>Tracheophyta</taxon>
        <taxon>Spermatophyta</taxon>
        <taxon>Magnoliopsida</taxon>
        <taxon>eudicotyledons</taxon>
        <taxon>Gunneridae</taxon>
        <taxon>Pentapetalae</taxon>
        <taxon>rosids</taxon>
        <taxon>malvids</taxon>
        <taxon>Myrtales</taxon>
        <taxon>Myrtaceae</taxon>
        <taxon>Myrtoideae</taxon>
        <taxon>Eucalypteae</taxon>
        <taxon>Eucalyptus</taxon>
    </lineage>
</organism>
<accession>A0ABD3KYG7</accession>
<evidence type="ECO:0000256" key="1">
    <source>
        <dbReference type="SAM" id="MobiDB-lite"/>
    </source>
</evidence>
<proteinExistence type="predicted"/>
<dbReference type="PANTHER" id="PTHR36264:SF5">
    <property type="entry name" value="SET DOMAIN-CONTAINING PROTEIN"/>
    <property type="match status" value="1"/>
</dbReference>
<dbReference type="PANTHER" id="PTHR36264">
    <property type="entry name" value="SET DOMAIN-CONTAINING PROTEIN"/>
    <property type="match status" value="1"/>
</dbReference>
<dbReference type="Proteomes" id="UP001634007">
    <property type="component" value="Unassembled WGS sequence"/>
</dbReference>
<protein>
    <submittedName>
        <fullName evidence="2">Uncharacterized protein</fullName>
    </submittedName>
</protein>
<evidence type="ECO:0000313" key="2">
    <source>
        <dbReference type="EMBL" id="KAL3742627.1"/>
    </source>
</evidence>
<feature type="region of interest" description="Disordered" evidence="1">
    <location>
        <begin position="1"/>
        <end position="22"/>
    </location>
</feature>
<gene>
    <name evidence="2" type="ORF">ACJRO7_018011</name>
</gene>
<evidence type="ECO:0000313" key="3">
    <source>
        <dbReference type="Proteomes" id="UP001634007"/>
    </source>
</evidence>